<feature type="region of interest" description="Disordered" evidence="1">
    <location>
        <begin position="1"/>
        <end position="22"/>
    </location>
</feature>
<protein>
    <recommendedName>
        <fullName evidence="2">Putative exodeoxyribonuclease 8 PDDEXK-like domain-containing protein</fullName>
    </recommendedName>
</protein>
<dbReference type="InterPro" id="IPR011604">
    <property type="entry name" value="PDDEXK-like_dom_sf"/>
</dbReference>
<name>A0ABR4SM70_9MICO</name>
<evidence type="ECO:0000259" key="2">
    <source>
        <dbReference type="Pfam" id="PF12684"/>
    </source>
</evidence>
<sequence>MLPDNGIHAGIPETEYHADPRSLSSTGARTLLYDGPSHYRWQRENPVHKDAYDLGSVVHALVLGVGDFEVLQFDSWRTKAAQAARNEAREAGATPILEADYARAERVRDAVRSNKTAAKILAGGEPEMSMWATDPATGVLMRGRADYLLDGYLIDFKTSSKPVTPERFQKTAWDYGYHLQMAWYMRILDELGEPYRAPIWVVVNTAGPFDVSILQPDDELLDFGFRQVRDALDLYARCVENDQWPPAYDPNEIHTISAPAWAK</sequence>
<reference evidence="3 4" key="1">
    <citation type="submission" date="2014-01" db="EMBL/GenBank/DDBJ databases">
        <title>Draft genome sequence of the multidrug-resistant clinical isolate Dermabacter hominis 1368.</title>
        <authorList>
            <person name="Albersmeier A."/>
            <person name="Bomholt C."/>
            <person name="Glaub A."/>
            <person name="Ruckert C."/>
            <person name="Soriano F."/>
            <person name="Fernandez-Natal I."/>
            <person name="Tauch A."/>
        </authorList>
    </citation>
    <scope>NUCLEOTIDE SEQUENCE [LARGE SCALE GENOMIC DNA]</scope>
    <source>
        <strain evidence="3 4">1368</strain>
    </source>
</reference>
<evidence type="ECO:0000313" key="3">
    <source>
        <dbReference type="EMBL" id="KDS94186.1"/>
    </source>
</evidence>
<dbReference type="InterPro" id="IPR024432">
    <property type="entry name" value="Put_RecE_PDDEXK-like_dom"/>
</dbReference>
<feature type="domain" description="Putative exodeoxyribonuclease 8 PDDEXK-like" evidence="2">
    <location>
        <begin position="41"/>
        <end position="245"/>
    </location>
</feature>
<evidence type="ECO:0000256" key="1">
    <source>
        <dbReference type="SAM" id="MobiDB-lite"/>
    </source>
</evidence>
<keyword evidence="4" id="KW-1185">Reference proteome</keyword>
<dbReference type="Gene3D" id="3.90.320.10">
    <property type="match status" value="1"/>
</dbReference>
<dbReference type="Pfam" id="PF12684">
    <property type="entry name" value="DUF3799"/>
    <property type="match status" value="1"/>
</dbReference>
<comment type="caution">
    <text evidence="3">The sequence shown here is derived from an EMBL/GenBank/DDBJ whole genome shotgun (WGS) entry which is preliminary data.</text>
</comment>
<organism evidence="3 4">
    <name type="scientific">Dermabacter hominis 1368</name>
    <dbReference type="NCBI Taxonomy" id="1450519"/>
    <lineage>
        <taxon>Bacteria</taxon>
        <taxon>Bacillati</taxon>
        <taxon>Actinomycetota</taxon>
        <taxon>Actinomycetes</taxon>
        <taxon>Micrococcales</taxon>
        <taxon>Dermabacteraceae</taxon>
        <taxon>Dermabacter</taxon>
    </lineage>
</organism>
<dbReference type="EMBL" id="JDRS01000002">
    <property type="protein sequence ID" value="KDS94186.1"/>
    <property type="molecule type" value="Genomic_DNA"/>
</dbReference>
<evidence type="ECO:0000313" key="4">
    <source>
        <dbReference type="Proteomes" id="UP000030182"/>
    </source>
</evidence>
<gene>
    <name evidence="3" type="ORF">DHOM_02755</name>
</gene>
<proteinExistence type="predicted"/>
<dbReference type="RefSeq" id="WP_052126696.1">
    <property type="nucleotide sequence ID" value="NZ_KN323183.1"/>
</dbReference>
<accession>A0ABR4SM70</accession>
<dbReference type="Proteomes" id="UP000030182">
    <property type="component" value="Unassembled WGS sequence"/>
</dbReference>